<dbReference type="EMBL" id="QGKV02000299">
    <property type="protein sequence ID" value="KAF3591140.1"/>
    <property type="molecule type" value="Genomic_DNA"/>
</dbReference>
<dbReference type="Proteomes" id="UP000266723">
    <property type="component" value="Unassembled WGS sequence"/>
</dbReference>
<dbReference type="InterPro" id="IPR012394">
    <property type="entry name" value="Aldehyde_DH_NAD(P)"/>
</dbReference>
<dbReference type="Gene3D" id="3.40.309.10">
    <property type="entry name" value="Aldehyde Dehydrogenase, Chain A, domain 2"/>
    <property type="match status" value="2"/>
</dbReference>
<evidence type="ECO:0000256" key="2">
    <source>
        <dbReference type="ARBA" id="ARBA00023002"/>
    </source>
</evidence>
<organism evidence="4 5">
    <name type="scientific">Brassica cretica</name>
    <name type="common">Mustard</name>
    <dbReference type="NCBI Taxonomy" id="69181"/>
    <lineage>
        <taxon>Eukaryota</taxon>
        <taxon>Viridiplantae</taxon>
        <taxon>Streptophyta</taxon>
        <taxon>Embryophyta</taxon>
        <taxon>Tracheophyta</taxon>
        <taxon>Spermatophyta</taxon>
        <taxon>Magnoliopsida</taxon>
        <taxon>eudicotyledons</taxon>
        <taxon>Gunneridae</taxon>
        <taxon>Pentapetalae</taxon>
        <taxon>rosids</taxon>
        <taxon>malvids</taxon>
        <taxon>Brassicales</taxon>
        <taxon>Brassicaceae</taxon>
        <taxon>Brassiceae</taxon>
        <taxon>Brassica</taxon>
    </lineage>
</organism>
<name>A0ABQ7E3B0_BRACR</name>
<sequence>MEAMKETVDLSLREMRETFASGRTRSVKWRKTQLEAIIEMVKDNEEKMCDVLFQDLGKHSTEAFRDELGFVMRSAATALNSLDKWVVPRKSNLPLLFYPATGKVISEPYGTVLVLSSWNFPISLSLDPMIGAISAGNTVLLKASELSPNASAFLAKIIPSYLDNKAIKVIEGGPDVATILLQHQWDKIFFTGSPRIGKIIMAAAAEHLTPVTLELGGKCPTIIDHHSVSKDIMSIVKRISGGKWGSCSGQACISVDYVLVEQSFASSLIEMFKPVIKSFFGENPKESGCVARIVTKKHFQRLSRLLNDPRVQASIVYGGSMDEEKLYVEPTILLNPPLDSEIMNEEIFGPVLPIITLRDIQESIGFIKSKPKPLAIYAFTKDEKLKTRILSETSSGSVTFNDVMIQYMCDALPFGGVGESGMGRYHGKYSFECFSHEKAIMEGSLAMDLEARYPPWNNFKLTFIRLAFREAYFKLVLLMLESIGFIKSKPKPLAIYAFTKDEKLKTRILSETSSGSVTFNDVMIQYMCDALPFGGVGESGMGRYHGKYSFECFSHEKAIMEGSLAMDLEARYPPWNNFKLTFIRLAFREAYFKLVLLMLGLKR</sequence>
<comment type="caution">
    <text evidence="4">The sequence shown here is derived from an EMBL/GenBank/DDBJ whole genome shotgun (WGS) entry which is preliminary data.</text>
</comment>
<protein>
    <recommendedName>
        <fullName evidence="3">Aldehyde dehydrogenase domain-containing protein</fullName>
    </recommendedName>
</protein>
<dbReference type="InterPro" id="IPR016163">
    <property type="entry name" value="Ald_DH_C"/>
</dbReference>
<feature type="domain" description="Aldehyde dehydrogenase" evidence="3">
    <location>
        <begin position="3"/>
        <end position="439"/>
    </location>
</feature>
<accession>A0ABQ7E3B0</accession>
<evidence type="ECO:0000259" key="3">
    <source>
        <dbReference type="Pfam" id="PF00171"/>
    </source>
</evidence>
<reference evidence="4 5" key="1">
    <citation type="journal article" date="2020" name="BMC Genomics">
        <title>Intraspecific diversification of the crop wild relative Brassica cretica Lam. using demographic model selection.</title>
        <authorList>
            <person name="Kioukis A."/>
            <person name="Michalopoulou V.A."/>
            <person name="Briers L."/>
            <person name="Pirintsos S."/>
            <person name="Studholme D.J."/>
            <person name="Pavlidis P."/>
            <person name="Sarris P.F."/>
        </authorList>
    </citation>
    <scope>NUCLEOTIDE SEQUENCE [LARGE SCALE GENOMIC DNA]</scope>
    <source>
        <strain evidence="5">cv. PFS-1207/04</strain>
    </source>
</reference>
<evidence type="ECO:0000313" key="5">
    <source>
        <dbReference type="Proteomes" id="UP000266723"/>
    </source>
</evidence>
<gene>
    <name evidence="4" type="ORF">DY000_02027988</name>
</gene>
<dbReference type="PANTHER" id="PTHR43570:SF31">
    <property type="entry name" value="ALDEHYDE DEHYDROGENASE"/>
    <property type="match status" value="1"/>
</dbReference>
<dbReference type="Pfam" id="PF00171">
    <property type="entry name" value="Aldedh"/>
    <property type="match status" value="2"/>
</dbReference>
<evidence type="ECO:0000256" key="1">
    <source>
        <dbReference type="ARBA" id="ARBA00009986"/>
    </source>
</evidence>
<feature type="domain" description="Aldehyde dehydrogenase" evidence="3">
    <location>
        <begin position="493"/>
        <end position="558"/>
    </location>
</feature>
<comment type="similarity">
    <text evidence="1">Belongs to the aldehyde dehydrogenase family.</text>
</comment>
<dbReference type="InterPro" id="IPR015590">
    <property type="entry name" value="Aldehyde_DH_dom"/>
</dbReference>
<keyword evidence="2" id="KW-0560">Oxidoreductase</keyword>
<dbReference type="InterPro" id="IPR016161">
    <property type="entry name" value="Ald_DH/histidinol_DH"/>
</dbReference>
<dbReference type="CDD" id="cd07137">
    <property type="entry name" value="ALDH_F3FHI"/>
    <property type="match status" value="1"/>
</dbReference>
<dbReference type="Gene3D" id="3.40.605.10">
    <property type="entry name" value="Aldehyde Dehydrogenase, Chain A, domain 1"/>
    <property type="match status" value="1"/>
</dbReference>
<dbReference type="InterPro" id="IPR016162">
    <property type="entry name" value="Ald_DH_N"/>
</dbReference>
<evidence type="ECO:0000313" key="4">
    <source>
        <dbReference type="EMBL" id="KAF3591140.1"/>
    </source>
</evidence>
<keyword evidence="5" id="KW-1185">Reference proteome</keyword>
<proteinExistence type="inferred from homology"/>
<dbReference type="PANTHER" id="PTHR43570">
    <property type="entry name" value="ALDEHYDE DEHYDROGENASE"/>
    <property type="match status" value="1"/>
</dbReference>
<dbReference type="SUPFAM" id="SSF53720">
    <property type="entry name" value="ALDH-like"/>
    <property type="match status" value="2"/>
</dbReference>